<dbReference type="InterPro" id="IPR036770">
    <property type="entry name" value="Ankyrin_rpt-contain_sf"/>
</dbReference>
<reference evidence="2" key="1">
    <citation type="submission" date="2006-10" db="EMBL/GenBank/DDBJ databases">
        <authorList>
            <person name="Amadeo P."/>
            <person name="Zhao Q."/>
            <person name="Wortman J."/>
            <person name="Fraser-Liggett C."/>
            <person name="Carlton J."/>
        </authorList>
    </citation>
    <scope>NUCLEOTIDE SEQUENCE</scope>
    <source>
        <strain evidence="2">G3</strain>
    </source>
</reference>
<protein>
    <submittedName>
        <fullName evidence="2">Ankyrin repeat protein, putative</fullName>
    </submittedName>
</protein>
<dbReference type="SUPFAM" id="SSF48403">
    <property type="entry name" value="Ankyrin repeat"/>
    <property type="match status" value="1"/>
</dbReference>
<dbReference type="SMR" id="A2E305"/>
<sequence>MTACQQNNKNMAILLISYGANVNEEDNDRNTALNYAVKYSYLELCDILISFGADVRKINEYRSPFNFKGLQNYGEIQDFLISKRYPGPKK</sequence>
<keyword evidence="1" id="KW-0040">ANK repeat</keyword>
<dbReference type="EMBL" id="DS113293">
    <property type="protein sequence ID" value="EAY12941.1"/>
    <property type="molecule type" value="Genomic_DNA"/>
</dbReference>
<evidence type="ECO:0000313" key="2">
    <source>
        <dbReference type="EMBL" id="EAY12941.1"/>
    </source>
</evidence>
<dbReference type="PANTHER" id="PTHR46899:SF3">
    <property type="entry name" value="PROTEIN PHOSPHATASE 1 REGULATORY SUBUNIT 27"/>
    <property type="match status" value="1"/>
</dbReference>
<dbReference type="VEuPathDB" id="TrichDB:TVAG_404870"/>
<dbReference type="InParanoid" id="A2E305"/>
<dbReference type="Pfam" id="PF12796">
    <property type="entry name" value="Ank_2"/>
    <property type="match status" value="1"/>
</dbReference>
<dbReference type="InterPro" id="IPR053080">
    <property type="entry name" value="PP1_regulatory_subunit_27"/>
</dbReference>
<organism evidence="2 3">
    <name type="scientific">Trichomonas vaginalis (strain ATCC PRA-98 / G3)</name>
    <dbReference type="NCBI Taxonomy" id="412133"/>
    <lineage>
        <taxon>Eukaryota</taxon>
        <taxon>Metamonada</taxon>
        <taxon>Parabasalia</taxon>
        <taxon>Trichomonadida</taxon>
        <taxon>Trichomonadidae</taxon>
        <taxon>Trichomonas</taxon>
    </lineage>
</organism>
<dbReference type="OrthoDB" id="194358at2759"/>
<feature type="repeat" description="ANK" evidence="1">
    <location>
        <begin position="28"/>
        <end position="60"/>
    </location>
</feature>
<dbReference type="Gene3D" id="1.25.40.20">
    <property type="entry name" value="Ankyrin repeat-containing domain"/>
    <property type="match status" value="1"/>
</dbReference>
<dbReference type="PROSITE" id="PS50088">
    <property type="entry name" value="ANK_REPEAT"/>
    <property type="match status" value="2"/>
</dbReference>
<proteinExistence type="predicted"/>
<dbReference type="PROSITE" id="PS50297">
    <property type="entry name" value="ANK_REP_REGION"/>
    <property type="match status" value="1"/>
</dbReference>
<evidence type="ECO:0000256" key="1">
    <source>
        <dbReference type="PROSITE-ProRule" id="PRU00023"/>
    </source>
</evidence>
<feature type="repeat" description="ANK" evidence="1">
    <location>
        <begin position="1"/>
        <end position="27"/>
    </location>
</feature>
<dbReference type="AlphaFoldDB" id="A2E305"/>
<gene>
    <name evidence="2" type="ORF">TVAG_404870</name>
</gene>
<keyword evidence="3" id="KW-1185">Reference proteome</keyword>
<reference evidence="2" key="2">
    <citation type="journal article" date="2007" name="Science">
        <title>Draft genome sequence of the sexually transmitted pathogen Trichomonas vaginalis.</title>
        <authorList>
            <person name="Carlton J.M."/>
            <person name="Hirt R.P."/>
            <person name="Silva J.C."/>
            <person name="Delcher A.L."/>
            <person name="Schatz M."/>
            <person name="Zhao Q."/>
            <person name="Wortman J.R."/>
            <person name="Bidwell S.L."/>
            <person name="Alsmark U.C.M."/>
            <person name="Besteiro S."/>
            <person name="Sicheritz-Ponten T."/>
            <person name="Noel C.J."/>
            <person name="Dacks J.B."/>
            <person name="Foster P.G."/>
            <person name="Simillion C."/>
            <person name="Van de Peer Y."/>
            <person name="Miranda-Saavedra D."/>
            <person name="Barton G.J."/>
            <person name="Westrop G.D."/>
            <person name="Mueller S."/>
            <person name="Dessi D."/>
            <person name="Fiori P.L."/>
            <person name="Ren Q."/>
            <person name="Paulsen I."/>
            <person name="Zhang H."/>
            <person name="Bastida-Corcuera F.D."/>
            <person name="Simoes-Barbosa A."/>
            <person name="Brown M.T."/>
            <person name="Hayes R.D."/>
            <person name="Mukherjee M."/>
            <person name="Okumura C.Y."/>
            <person name="Schneider R."/>
            <person name="Smith A.J."/>
            <person name="Vanacova S."/>
            <person name="Villalvazo M."/>
            <person name="Haas B.J."/>
            <person name="Pertea M."/>
            <person name="Feldblyum T.V."/>
            <person name="Utterback T.R."/>
            <person name="Shu C.L."/>
            <person name="Osoegawa K."/>
            <person name="de Jong P.J."/>
            <person name="Hrdy I."/>
            <person name="Horvathova L."/>
            <person name="Zubacova Z."/>
            <person name="Dolezal P."/>
            <person name="Malik S.B."/>
            <person name="Logsdon J.M. Jr."/>
            <person name="Henze K."/>
            <person name="Gupta A."/>
            <person name="Wang C.C."/>
            <person name="Dunne R.L."/>
            <person name="Upcroft J.A."/>
            <person name="Upcroft P."/>
            <person name="White O."/>
            <person name="Salzberg S.L."/>
            <person name="Tang P."/>
            <person name="Chiu C.-H."/>
            <person name="Lee Y.-S."/>
            <person name="Embley T.M."/>
            <person name="Coombs G.H."/>
            <person name="Mottram J.C."/>
            <person name="Tachezy J."/>
            <person name="Fraser-Liggett C.M."/>
            <person name="Johnson P.J."/>
        </authorList>
    </citation>
    <scope>NUCLEOTIDE SEQUENCE [LARGE SCALE GENOMIC DNA]</scope>
    <source>
        <strain evidence="2">G3</strain>
    </source>
</reference>
<dbReference type="InterPro" id="IPR002110">
    <property type="entry name" value="Ankyrin_rpt"/>
</dbReference>
<dbReference type="SMART" id="SM00248">
    <property type="entry name" value="ANK"/>
    <property type="match status" value="2"/>
</dbReference>
<name>A2E305_TRIV3</name>
<dbReference type="STRING" id="5722.A2E305"/>
<dbReference type="PANTHER" id="PTHR46899">
    <property type="entry name" value="PROTEIN PHOSPHATASE 1 REGULATORY SUBUNIT 27"/>
    <property type="match status" value="1"/>
</dbReference>
<accession>A2E305</accession>
<evidence type="ECO:0000313" key="3">
    <source>
        <dbReference type="Proteomes" id="UP000001542"/>
    </source>
</evidence>
<dbReference type="Proteomes" id="UP000001542">
    <property type="component" value="Unassembled WGS sequence"/>
</dbReference>